<dbReference type="VEuPathDB" id="FungiDB:KRP23_4057"/>
<keyword evidence="4 6" id="KW-0808">Transferase</keyword>
<dbReference type="STRING" id="164328.H3GR79"/>
<evidence type="ECO:0000256" key="8">
    <source>
        <dbReference type="SAM" id="Phobius"/>
    </source>
</evidence>
<feature type="domain" description="RNase L inhibitor RLI-like possible metal-binding" evidence="10">
    <location>
        <begin position="831"/>
        <end position="859"/>
    </location>
</feature>
<dbReference type="Proteomes" id="UP000005238">
    <property type="component" value="Unassembled WGS sequence"/>
</dbReference>
<dbReference type="InterPro" id="IPR007209">
    <property type="entry name" value="RNaseL-inhib-like_metal-bd_dom"/>
</dbReference>
<dbReference type="AlphaFoldDB" id="H3GR79"/>
<evidence type="ECO:0000313" key="11">
    <source>
        <dbReference type="EnsemblProtists" id="Phyra79362"/>
    </source>
</evidence>
<dbReference type="EC" id="2.5.1.157" evidence="6"/>
<dbReference type="PANTHER" id="PTHR20426:SF0">
    <property type="entry name" value="18S RRNA AMINOCARBOXYPROPYLTRANSFERASE"/>
    <property type="match status" value="1"/>
</dbReference>
<dbReference type="VEuPathDB" id="FungiDB:KRP22_2687"/>
<dbReference type="HAMAP" id="MF_01116">
    <property type="entry name" value="TSR3"/>
    <property type="match status" value="1"/>
</dbReference>
<keyword evidence="5 6" id="KW-0949">S-adenosyl-L-methionine</keyword>
<evidence type="ECO:0000256" key="1">
    <source>
        <dbReference type="ARBA" id="ARBA00022490"/>
    </source>
</evidence>
<keyword evidence="8" id="KW-0472">Membrane</keyword>
<keyword evidence="8" id="KW-1133">Transmembrane helix</keyword>
<name>H3GR79_PHYRM</name>
<evidence type="ECO:0000256" key="5">
    <source>
        <dbReference type="ARBA" id="ARBA00022691"/>
    </source>
</evidence>
<evidence type="ECO:0000256" key="2">
    <source>
        <dbReference type="ARBA" id="ARBA00022517"/>
    </source>
</evidence>
<dbReference type="Pfam" id="PF04034">
    <property type="entry name" value="Ribo_biogen_C"/>
    <property type="match status" value="1"/>
</dbReference>
<keyword evidence="2 6" id="KW-0690">Ribosome biogenesis</keyword>
<reference evidence="12" key="1">
    <citation type="journal article" date="2006" name="Science">
        <title>Phytophthora genome sequences uncover evolutionary origins and mechanisms of pathogenesis.</title>
        <authorList>
            <person name="Tyler B.M."/>
            <person name="Tripathy S."/>
            <person name="Zhang X."/>
            <person name="Dehal P."/>
            <person name="Jiang R.H."/>
            <person name="Aerts A."/>
            <person name="Arredondo F.D."/>
            <person name="Baxter L."/>
            <person name="Bensasson D."/>
            <person name="Beynon J.L."/>
            <person name="Chapman J."/>
            <person name="Damasceno C.M."/>
            <person name="Dorrance A.E."/>
            <person name="Dou D."/>
            <person name="Dickerman A.W."/>
            <person name="Dubchak I.L."/>
            <person name="Garbelotto M."/>
            <person name="Gijzen M."/>
            <person name="Gordon S.G."/>
            <person name="Govers F."/>
            <person name="Grunwald N.J."/>
            <person name="Huang W."/>
            <person name="Ivors K.L."/>
            <person name="Jones R.W."/>
            <person name="Kamoun S."/>
            <person name="Krampis K."/>
            <person name="Lamour K.H."/>
            <person name="Lee M.K."/>
            <person name="McDonald W.H."/>
            <person name="Medina M."/>
            <person name="Meijer H.J."/>
            <person name="Nordberg E.K."/>
            <person name="Maclean D.J."/>
            <person name="Ospina-Giraldo M.D."/>
            <person name="Morris P.F."/>
            <person name="Phuntumart V."/>
            <person name="Putnam N.H."/>
            <person name="Rash S."/>
            <person name="Rose J.K."/>
            <person name="Sakihama Y."/>
            <person name="Salamov A.A."/>
            <person name="Savidor A."/>
            <person name="Scheuring C.F."/>
            <person name="Smith B.M."/>
            <person name="Sobral B.W."/>
            <person name="Terry A."/>
            <person name="Torto-Alalibo T.A."/>
            <person name="Win J."/>
            <person name="Xu Z."/>
            <person name="Zhang H."/>
            <person name="Grigoriev I.V."/>
            <person name="Rokhsar D.S."/>
            <person name="Boore J.L."/>
        </authorList>
    </citation>
    <scope>NUCLEOTIDE SEQUENCE [LARGE SCALE GENOMIC DNA]</scope>
    <source>
        <strain evidence="12">Pr102</strain>
    </source>
</reference>
<feature type="transmembrane region" description="Helical" evidence="8">
    <location>
        <begin position="157"/>
        <end position="178"/>
    </location>
</feature>
<dbReference type="NCBIfam" id="NF002621">
    <property type="entry name" value="PRK02287.1"/>
    <property type="match status" value="1"/>
</dbReference>
<keyword evidence="1" id="KW-0963">Cytoplasm</keyword>
<feature type="transmembrane region" description="Helical" evidence="8">
    <location>
        <begin position="116"/>
        <end position="145"/>
    </location>
</feature>
<dbReference type="PANTHER" id="PTHR20426">
    <property type="entry name" value="RIBOSOME BIOGENESIS PROTEIN TSR3 HOMOLOG"/>
    <property type="match status" value="1"/>
</dbReference>
<evidence type="ECO:0000256" key="6">
    <source>
        <dbReference type="HAMAP-Rule" id="MF_03146"/>
    </source>
</evidence>
<evidence type="ECO:0000256" key="3">
    <source>
        <dbReference type="ARBA" id="ARBA00022552"/>
    </source>
</evidence>
<dbReference type="InParanoid" id="H3GR79"/>
<feature type="domain" description="16S/18S rRNA aminocarboxypropyltransferase Tsr3 C-terminal" evidence="9">
    <location>
        <begin position="865"/>
        <end position="991"/>
    </location>
</feature>
<dbReference type="GO" id="GO:0106388">
    <property type="term" value="F:rRNA small subunit aminocarboxypropyltransferase activity"/>
    <property type="evidence" value="ECO:0007669"/>
    <property type="project" value="UniProtKB-EC"/>
</dbReference>
<keyword evidence="12" id="KW-1185">Reference proteome</keyword>
<evidence type="ECO:0000256" key="4">
    <source>
        <dbReference type="ARBA" id="ARBA00022679"/>
    </source>
</evidence>
<feature type="region of interest" description="Disordered" evidence="7">
    <location>
        <begin position="797"/>
        <end position="819"/>
    </location>
</feature>
<dbReference type="InterPro" id="IPR022968">
    <property type="entry name" value="Tsr3-like"/>
</dbReference>
<dbReference type="VEuPathDB" id="FungiDB:KRP22_2688"/>
<feature type="binding site" evidence="6">
    <location>
        <position position="914"/>
    </location>
    <ligand>
        <name>S-adenosyl-L-methionine</name>
        <dbReference type="ChEBI" id="CHEBI:59789"/>
    </ligand>
</feature>
<dbReference type="GO" id="GO:0030490">
    <property type="term" value="P:maturation of SSU-rRNA"/>
    <property type="evidence" value="ECO:0000318"/>
    <property type="project" value="GO_Central"/>
</dbReference>
<dbReference type="InterPro" id="IPR007177">
    <property type="entry name" value="Tsr3_C"/>
</dbReference>
<comment type="similarity">
    <text evidence="6">Belongs to the TDD superfamily. TSR3 family.</text>
</comment>
<dbReference type="EMBL" id="DS566036">
    <property type="status" value="NOT_ANNOTATED_CDS"/>
    <property type="molecule type" value="Genomic_DNA"/>
</dbReference>
<feature type="transmembrane region" description="Helical" evidence="8">
    <location>
        <begin position="77"/>
        <end position="96"/>
    </location>
</feature>
<evidence type="ECO:0000313" key="12">
    <source>
        <dbReference type="Proteomes" id="UP000005238"/>
    </source>
</evidence>
<keyword evidence="3 6" id="KW-0698">rRNA processing</keyword>
<feature type="binding site" evidence="6">
    <location>
        <position position="843"/>
    </location>
    <ligand>
        <name>S-adenosyl-L-methionine</name>
        <dbReference type="ChEBI" id="CHEBI:59789"/>
    </ligand>
</feature>
<dbReference type="GO" id="GO:1904047">
    <property type="term" value="F:S-adenosyl-L-methionine binding"/>
    <property type="evidence" value="ECO:0007669"/>
    <property type="project" value="UniProtKB-UniRule"/>
</dbReference>
<dbReference type="GO" id="GO:0000455">
    <property type="term" value="P:enzyme-directed rRNA pseudouridine synthesis"/>
    <property type="evidence" value="ECO:0007669"/>
    <property type="project" value="UniProtKB-UniRule"/>
</dbReference>
<protein>
    <recommendedName>
        <fullName evidence="6">18S rRNA aminocarboxypropyltransferase</fullName>
        <ecNumber evidence="6">2.5.1.157</ecNumber>
    </recommendedName>
</protein>
<dbReference type="Pfam" id="PF04068">
    <property type="entry name" value="Fer4_RLI"/>
    <property type="match status" value="1"/>
</dbReference>
<evidence type="ECO:0000256" key="7">
    <source>
        <dbReference type="SAM" id="MobiDB-lite"/>
    </source>
</evidence>
<keyword evidence="8" id="KW-0812">Transmembrane</keyword>
<organism evidence="11 12">
    <name type="scientific">Phytophthora ramorum</name>
    <name type="common">Sudden oak death agent</name>
    <dbReference type="NCBI Taxonomy" id="164328"/>
    <lineage>
        <taxon>Eukaryota</taxon>
        <taxon>Sar</taxon>
        <taxon>Stramenopiles</taxon>
        <taxon>Oomycota</taxon>
        <taxon>Peronosporomycetes</taxon>
        <taxon>Peronosporales</taxon>
        <taxon>Peronosporaceae</taxon>
        <taxon>Phytophthora</taxon>
    </lineage>
</organism>
<dbReference type="HOGENOM" id="CLU_008100_1_0_1"/>
<accession>H3GR79</accession>
<comment type="function">
    <text evidence="6">Aminocarboxypropyltransferase that catalyzes the aminocarboxypropyl transfer on pseudouridine in 18S rRNA. It constitutes the last step in biosynthesis of the hypermodified N1-methyl-N3-(3-amino-3-carboxypropyl) pseudouridine (m1acp3-Psi).</text>
</comment>
<sequence>MANEDDGKSFDIFDCESDFSRDCYASMHTPPSYSVPREDFLPPTSNWTVLSSLHQSAILGEQKAKMPLLIRVRGSRVLAGAAAFVAALMLLVGIFMNGVSVGSRDSVASVNDLNEYNFYTGTVAAMLAKPFEMALAVFVPVLSLVLSPRNSLQNGSVAWRALLFCSQGTLVALLTGVFSTLNVQQLDPLVVPVIVASDLSSSPTVSGSTSVANDVAFSLRQTDDTLLRTAILPVYVKATASLCQGRGGWPNIATTYAFFANDWLVDLLPEGCEASLLLNTRLGEEVSTTSGSGNGTISDWSSDNDLSAGFNASLSANLLLYAMFFSQTLLAWNGLSYLVNSSLAQFQDEISLWRGMDGVTESDFKVAASTMLRRTLDEQSSRLGLAFDTASTSFNASHTALSADIVFDAVTIEIPFDEHAVANNGSASTSASGSSRSLLHNFNSVTDCGETACLIPPPGRSFSATAMLGDTSYTQWNVEPQIQAFAACIFEGGTEFLTADYLHGASCTRRSTTSFLVYSFARRVVADDLTVDSSSSSSNSSRVVTVTNLQRTHTITLGRLSWRTKDLATSFNATCGVGDGGSSCSGISFPLTNGNSSASPARHLIVGESHLPIQSLGEFDGLYSRWTPLAMVTTPSDMQGDLLFQRNVRNQWQEDLDGLCSTGVDVFATQVEQNRWYMSYGLQESYTAALFLLFQNAVVREEQRSVDGSRTLDFAGSSARVTLEARIPLPSALISIVGCVMVLTGALCIAAAGRRKGGVIQRDVGVEDVAKVLLVNGRFPRLFLDCTLDDRSLLTRVDRGPPRKGKGAPARGEEESETSYRRRAFPVTLRMWDFQQCDSKRCTGRKLCRLGYIKSMKPGAHFRGLVLSPAGEHIVSPADRGLVEGTGVSAIDCSWARVQELPYKQLRSGVHRLLPFLVAANSVNYGRPHKLSCAEAIAATLYIVGLKQEAVQLMEEFSWGAEFLKINADCLEAYAACESSEQVVEAQNAYLAACQTENEQRLHRMMLPSLESDEEEEEEEEEEVQLDRFGNIIPREKPSEEEAGEEAGEPTKEQQLYKSKTYAYQSEEADSDEEVAKLTKNLHVATDSVKKTQEMREDLRTARGLDGEREAYAFSSMEDVHQQQVATVCLERTAVAVSGDAVLQLPESVFHQWAKDAETKPTEDDTEA</sequence>
<comment type="catalytic activity">
    <reaction evidence="6">
        <text>an N(1)-methylpseudouridine in rRNA + S-adenosyl-L-methionine = N(1)-methyl-N(3)-[(3S)-3-amino-3-carboxypropyl]pseudouridine in rRNA + S-methyl-5'-thioadenosine + H(+)</text>
        <dbReference type="Rhea" id="RHEA:63296"/>
        <dbReference type="Rhea" id="RHEA-COMP:11634"/>
        <dbReference type="Rhea" id="RHEA-COMP:16310"/>
        <dbReference type="ChEBI" id="CHEBI:15378"/>
        <dbReference type="ChEBI" id="CHEBI:17509"/>
        <dbReference type="ChEBI" id="CHEBI:59789"/>
        <dbReference type="ChEBI" id="CHEBI:74890"/>
        <dbReference type="ChEBI" id="CHEBI:146234"/>
        <dbReference type="EC" id="2.5.1.157"/>
    </reaction>
</comment>
<feature type="compositionally biased region" description="Acidic residues" evidence="7">
    <location>
        <begin position="1011"/>
        <end position="1024"/>
    </location>
</feature>
<dbReference type="EnsemblProtists" id="Phyra79362">
    <property type="protein sequence ID" value="Phyra79362"/>
    <property type="gene ID" value="Phyra79362"/>
</dbReference>
<dbReference type="eggNOG" id="KOG3154">
    <property type="taxonomic scope" value="Eukaryota"/>
</dbReference>
<comment type="caution">
    <text evidence="6">Lacks conserved residue(s) required for the propagation of feature annotation.</text>
</comment>
<feature type="binding site" evidence="6">
    <location>
        <position position="891"/>
    </location>
    <ligand>
        <name>S-adenosyl-L-methionine</name>
        <dbReference type="ChEBI" id="CHEBI:59789"/>
    </ligand>
</feature>
<dbReference type="VEuPathDB" id="FungiDB:KRP23_4056"/>
<proteinExistence type="inferred from homology"/>
<reference evidence="11" key="2">
    <citation type="submission" date="2015-06" db="UniProtKB">
        <authorList>
            <consortium name="EnsemblProtists"/>
        </authorList>
    </citation>
    <scope>IDENTIFICATION</scope>
    <source>
        <strain evidence="11">Pr102</strain>
    </source>
</reference>
<feature type="region of interest" description="Disordered" evidence="7">
    <location>
        <begin position="1009"/>
        <end position="1057"/>
    </location>
</feature>
<evidence type="ECO:0000259" key="10">
    <source>
        <dbReference type="Pfam" id="PF04068"/>
    </source>
</evidence>
<evidence type="ECO:0000259" key="9">
    <source>
        <dbReference type="Pfam" id="PF04034"/>
    </source>
</evidence>